<keyword evidence="3" id="KW-1185">Reference proteome</keyword>
<evidence type="ECO:0000313" key="2">
    <source>
        <dbReference type="EMBL" id="MBM7494178.1"/>
    </source>
</evidence>
<protein>
    <submittedName>
        <fullName evidence="2">Polyketide biosynthesis acyl carrier protein</fullName>
    </submittedName>
</protein>
<dbReference type="InterPro" id="IPR009081">
    <property type="entry name" value="PP-bd_ACP"/>
</dbReference>
<feature type="domain" description="Carrier" evidence="1">
    <location>
        <begin position="29"/>
        <end position="85"/>
    </location>
</feature>
<dbReference type="RefSeq" id="WP_204944790.1">
    <property type="nucleotide sequence ID" value="NZ_JAFBBP010000001.1"/>
</dbReference>
<organism evidence="2 3">
    <name type="scientific">Micromonospora luteifusca</name>
    <dbReference type="NCBI Taxonomy" id="709860"/>
    <lineage>
        <taxon>Bacteria</taxon>
        <taxon>Bacillati</taxon>
        <taxon>Actinomycetota</taxon>
        <taxon>Actinomycetes</taxon>
        <taxon>Micromonosporales</taxon>
        <taxon>Micromonosporaceae</taxon>
        <taxon>Micromonospora</taxon>
    </lineage>
</organism>
<proteinExistence type="predicted"/>
<dbReference type="Pfam" id="PF00550">
    <property type="entry name" value="PP-binding"/>
    <property type="match status" value="1"/>
</dbReference>
<dbReference type="Proteomes" id="UP000764837">
    <property type="component" value="Unassembled WGS sequence"/>
</dbReference>
<name>A0ABS2M164_9ACTN</name>
<reference evidence="2 3" key="1">
    <citation type="submission" date="2021-01" db="EMBL/GenBank/DDBJ databases">
        <title>Sequencing the genomes of 1000 actinobacteria strains.</title>
        <authorList>
            <person name="Klenk H.-P."/>
        </authorList>
    </citation>
    <scope>NUCLEOTIDE SEQUENCE [LARGE SCALE GENOMIC DNA]</scope>
    <source>
        <strain evidence="2 3">DSM 100204</strain>
    </source>
</reference>
<dbReference type="Gene3D" id="1.10.1200.10">
    <property type="entry name" value="ACP-like"/>
    <property type="match status" value="1"/>
</dbReference>
<dbReference type="InterPro" id="IPR036736">
    <property type="entry name" value="ACP-like_sf"/>
</dbReference>
<comment type="caution">
    <text evidence="2">The sequence shown here is derived from an EMBL/GenBank/DDBJ whole genome shotgun (WGS) entry which is preliminary data.</text>
</comment>
<evidence type="ECO:0000313" key="3">
    <source>
        <dbReference type="Proteomes" id="UP000764837"/>
    </source>
</evidence>
<accession>A0ABS2M164</accession>
<dbReference type="EMBL" id="JAFBBP010000001">
    <property type="protein sequence ID" value="MBM7494178.1"/>
    <property type="molecule type" value="Genomic_DNA"/>
</dbReference>
<dbReference type="SUPFAM" id="SSF47336">
    <property type="entry name" value="ACP-like"/>
    <property type="match status" value="1"/>
</dbReference>
<sequence length="89" mass="9404">MSQPATSSTPAASDPLLEVIGEAVHAVVPEVDPADVTADRTLAELGCNSVDRAEVMVAVMGDLGITVHPSEFSRDLSIRSLIALLRKYE</sequence>
<evidence type="ECO:0000259" key="1">
    <source>
        <dbReference type="Pfam" id="PF00550"/>
    </source>
</evidence>
<gene>
    <name evidence="2" type="ORF">JOD64_005400</name>
</gene>